<dbReference type="Proteomes" id="UP000184368">
    <property type="component" value="Unassembled WGS sequence"/>
</dbReference>
<organism evidence="1 2">
    <name type="scientific">Cnuella takakiae</name>
    <dbReference type="NCBI Taxonomy" id="1302690"/>
    <lineage>
        <taxon>Bacteria</taxon>
        <taxon>Pseudomonadati</taxon>
        <taxon>Bacteroidota</taxon>
        <taxon>Chitinophagia</taxon>
        <taxon>Chitinophagales</taxon>
        <taxon>Chitinophagaceae</taxon>
        <taxon>Cnuella</taxon>
    </lineage>
</organism>
<keyword evidence="2" id="KW-1185">Reference proteome</keyword>
<dbReference type="EMBL" id="FQUO01000005">
    <property type="protein sequence ID" value="SHF18040.1"/>
    <property type="molecule type" value="Genomic_DNA"/>
</dbReference>
<dbReference type="RefSeq" id="WP_143157265.1">
    <property type="nucleotide sequence ID" value="NZ_FQUO01000005.1"/>
</dbReference>
<sequence>MLLIISKGRTCKTEDQPIRVQAVLQKLAEGRLVETFGGGSSAMFAPICVLGVGGELHHLPTCNIQRFVPAEESADVIRTGKEAGVHGWIFLME</sequence>
<gene>
    <name evidence="1" type="ORF">SAMN05444008_105241</name>
</gene>
<accession>A0A1M4ZJ02</accession>
<dbReference type="STRING" id="1302690.BUE76_21630"/>
<reference evidence="1 2" key="1">
    <citation type="submission" date="2016-11" db="EMBL/GenBank/DDBJ databases">
        <authorList>
            <person name="Jaros S."/>
            <person name="Januszkiewicz K."/>
            <person name="Wedrychowicz H."/>
        </authorList>
    </citation>
    <scope>NUCLEOTIDE SEQUENCE [LARGE SCALE GENOMIC DNA]</scope>
    <source>
        <strain evidence="1 2">DSM 26897</strain>
    </source>
</reference>
<evidence type="ECO:0000313" key="1">
    <source>
        <dbReference type="EMBL" id="SHF18040.1"/>
    </source>
</evidence>
<evidence type="ECO:0000313" key="2">
    <source>
        <dbReference type="Proteomes" id="UP000184368"/>
    </source>
</evidence>
<proteinExistence type="predicted"/>
<name>A0A1M4ZJ02_9BACT</name>
<dbReference type="AlphaFoldDB" id="A0A1M4ZJ02"/>
<protein>
    <submittedName>
        <fullName evidence="1">Uncharacterized protein</fullName>
    </submittedName>
</protein>